<evidence type="ECO:0008006" key="3">
    <source>
        <dbReference type="Google" id="ProtNLM"/>
    </source>
</evidence>
<dbReference type="EMBL" id="BLJN01000005">
    <property type="protein sequence ID" value="GFE82840.1"/>
    <property type="molecule type" value="Genomic_DNA"/>
</dbReference>
<dbReference type="Proteomes" id="UP000445000">
    <property type="component" value="Unassembled WGS sequence"/>
</dbReference>
<dbReference type="PANTHER" id="PTHR36220">
    <property type="entry name" value="UNNAMED PRODUCT"/>
    <property type="match status" value="1"/>
</dbReference>
<proteinExistence type="predicted"/>
<keyword evidence="2" id="KW-1185">Reference proteome</keyword>
<name>A0A829YHX1_9GAMM</name>
<dbReference type="RefSeq" id="WP_161814482.1">
    <property type="nucleotide sequence ID" value="NZ_BLJN01000005.1"/>
</dbReference>
<evidence type="ECO:0000313" key="2">
    <source>
        <dbReference type="Proteomes" id="UP000445000"/>
    </source>
</evidence>
<dbReference type="SUPFAM" id="SSF50965">
    <property type="entry name" value="Galactose oxidase, central domain"/>
    <property type="match status" value="1"/>
</dbReference>
<protein>
    <recommendedName>
        <fullName evidence="3">3-keto-disaccharide hydrolase domain-containing protein</fullName>
    </recommendedName>
</protein>
<comment type="caution">
    <text evidence="1">The sequence shown here is derived from an EMBL/GenBank/DDBJ whole genome shotgun (WGS) entry which is preliminary data.</text>
</comment>
<accession>A0A829YHX1</accession>
<dbReference type="InterPro" id="IPR013517">
    <property type="entry name" value="FG-GAP"/>
</dbReference>
<dbReference type="Gene3D" id="2.60.120.560">
    <property type="entry name" value="Exo-inulinase, domain 1"/>
    <property type="match status" value="2"/>
</dbReference>
<reference evidence="2" key="1">
    <citation type="submission" date="2020-01" db="EMBL/GenBank/DDBJ databases">
        <title>'Steroidobacter agaridevorans' sp. nov., agar-degrading bacteria isolated from rhizosphere soils.</title>
        <authorList>
            <person name="Ikenaga M."/>
            <person name="Kataoka M."/>
            <person name="Murouchi A."/>
            <person name="Katsuragi S."/>
            <person name="Sakai M."/>
        </authorList>
    </citation>
    <scope>NUCLEOTIDE SEQUENCE [LARGE SCALE GENOMIC DNA]</scope>
    <source>
        <strain evidence="2">YU21-B</strain>
    </source>
</reference>
<dbReference type="InterPro" id="IPR011043">
    <property type="entry name" value="Gal_Oxase/kelch_b-propeller"/>
</dbReference>
<gene>
    <name evidence="1" type="ORF">GCM10011487_48400</name>
</gene>
<dbReference type="Pfam" id="PF14312">
    <property type="entry name" value="FG-GAP_2"/>
    <property type="match status" value="1"/>
</dbReference>
<organism evidence="1 2">
    <name type="scientific">Steroidobacter agaridevorans</name>
    <dbReference type="NCBI Taxonomy" id="2695856"/>
    <lineage>
        <taxon>Bacteria</taxon>
        <taxon>Pseudomonadati</taxon>
        <taxon>Pseudomonadota</taxon>
        <taxon>Gammaproteobacteria</taxon>
        <taxon>Steroidobacterales</taxon>
        <taxon>Steroidobacteraceae</taxon>
        <taxon>Steroidobacter</taxon>
    </lineage>
</organism>
<dbReference type="AlphaFoldDB" id="A0A829YHX1"/>
<evidence type="ECO:0000313" key="1">
    <source>
        <dbReference type="EMBL" id="GFE82840.1"/>
    </source>
</evidence>
<sequence>MRDEAFRSSRQSIHGLLCIFASVALLALSISPPARADLPAFLESAKLTPIGGAPEGGFGRAVAIDGDRAVVTANQGSFIMDTTPEEIGAAAYVFERDAAGVWHQTAKLVPNAPIGQSGLYGYSVALEGNVIVVGAPYWSAAHVYEYSGSSWVNSTSLNGPGFGISVAIENGIIGVSSNTPHGMRLFQRQNGAWTQIATFANGGNAGGSNYMGPNVDVTTNHAIHWSPGDNLTDPELPEAVYIYSRPASGDWSTATVSTLTGNINRNLKISGNAAVIGGAVYERSAGGEWVPVPGDLAVEGDADIDGALVARGELVRERASVGNWPAVARLVASDGQQLGRSRLSGRRIVSNRLQQDEPAAYVFDVPEDPQETFLQPVDFESGQASGWNALSGNFSVVTSGATRVYRQSDYAGNATSMFTGSYGRNQSVHGYIVPRAFNGADRWFGLAVRYTDANNHYYITVRSSQQIQLKKIVGGVVQTLASASMSVAVNRGYNLRLEANAARLRVFADDRLLFDVTDNSLLQGYSGVMMYKARADIDNITFGGNPGAVHFSTGFETGDPNVAGANGWQVVTVNGSQVISNATTSNTSHAVAAGSLHYNGTAASVRARATQFDGADRWFGLALRYKDAQNYHYITVRGSNTILLRKLVNGVPQTLDSASLPVTLNTWYQLRLEIIDQKLVAYVNNNPVLEATDPSLPSAGNLGGAALLTYKALGQFDDFHVFGY</sequence>
<dbReference type="PANTHER" id="PTHR36220:SF1">
    <property type="entry name" value="GAMMA TUBULIN COMPLEX COMPONENT C-TERMINAL DOMAIN-CONTAINING PROTEIN"/>
    <property type="match status" value="1"/>
</dbReference>